<evidence type="ECO:0000313" key="5">
    <source>
        <dbReference type="Proteomes" id="UP000015101"/>
    </source>
</evidence>
<feature type="compositionally biased region" description="Basic and acidic residues" evidence="1">
    <location>
        <begin position="61"/>
        <end position="94"/>
    </location>
</feature>
<dbReference type="GO" id="GO:0005634">
    <property type="term" value="C:nucleus"/>
    <property type="evidence" value="ECO:0000318"/>
    <property type="project" value="GO_Central"/>
</dbReference>
<proteinExistence type="predicted"/>
<dbReference type="SUPFAM" id="SSF140383">
    <property type="entry name" value="BSD domain-like"/>
    <property type="match status" value="1"/>
</dbReference>
<reference evidence="4" key="3">
    <citation type="submission" date="2015-06" db="UniProtKB">
        <authorList>
            <consortium name="EnsemblMetazoa"/>
        </authorList>
    </citation>
    <scope>IDENTIFICATION</scope>
</reference>
<dbReference type="InterPro" id="IPR051494">
    <property type="entry name" value="BSD_domain-containing"/>
</dbReference>
<dbReference type="AlphaFoldDB" id="T1FGB1"/>
<dbReference type="EMBL" id="AMQM01007378">
    <property type="status" value="NOT_ANNOTATED_CDS"/>
    <property type="molecule type" value="Genomic_DNA"/>
</dbReference>
<dbReference type="Proteomes" id="UP000015101">
    <property type="component" value="Unassembled WGS sequence"/>
</dbReference>
<evidence type="ECO:0000256" key="1">
    <source>
        <dbReference type="SAM" id="MobiDB-lite"/>
    </source>
</evidence>
<feature type="domain" description="BSD" evidence="2">
    <location>
        <begin position="204"/>
        <end position="256"/>
    </location>
</feature>
<accession>T1FGB1</accession>
<feature type="compositionally biased region" description="Polar residues" evidence="1">
    <location>
        <begin position="1"/>
        <end position="20"/>
    </location>
</feature>
<dbReference type="Pfam" id="PF03909">
    <property type="entry name" value="BSD"/>
    <property type="match status" value="1"/>
</dbReference>
<sequence>MTSVFGNVASWFTSTAATTGESDRSNKEPSAGNNNNPNDSIIVESLPKLVNVDEEPIEIVEINKGEDGNKEKSVENSEVKPEEKNDEGESKVHSLEKDLEEVSHLAYNTARDIGSYIFSLGKTYTEQVAKTAKQLKDTIEEKTIIGDFTKEQEKFVTGNKEKKKLADAAVPPWVGYNEEEVMKVQILELSKDKRNVLRNPPAGIQFYFDFENSYPIALVMLEEDERLKNLRFELVPKQIKEEIFWRNYFYRVSLIKQSTQLTSLATDDMPTSSAPHHDHNDVPSGAYYRDALKISESEFVSDAFQATNVNDPELVSAMQQLTTASSGQSNNNTVTMSSSTNSADVADWEKELQAELQEYEVISDDISDAALEREILTQLEQENN</sequence>
<evidence type="ECO:0000259" key="2">
    <source>
        <dbReference type="PROSITE" id="PS50858"/>
    </source>
</evidence>
<organism evidence="4 5">
    <name type="scientific">Helobdella robusta</name>
    <name type="common">Californian leech</name>
    <dbReference type="NCBI Taxonomy" id="6412"/>
    <lineage>
        <taxon>Eukaryota</taxon>
        <taxon>Metazoa</taxon>
        <taxon>Spiralia</taxon>
        <taxon>Lophotrochozoa</taxon>
        <taxon>Annelida</taxon>
        <taxon>Clitellata</taxon>
        <taxon>Hirudinea</taxon>
        <taxon>Rhynchobdellida</taxon>
        <taxon>Glossiphoniidae</taxon>
        <taxon>Helobdella</taxon>
    </lineage>
</organism>
<feature type="region of interest" description="Disordered" evidence="1">
    <location>
        <begin position="60"/>
        <end position="94"/>
    </location>
</feature>
<dbReference type="FunCoup" id="T1FGB1">
    <property type="interactions" value="932"/>
</dbReference>
<name>T1FGB1_HELRO</name>
<gene>
    <name evidence="4" type="primary">20207860</name>
    <name evidence="3" type="ORF">HELRODRAFT_180810</name>
</gene>
<evidence type="ECO:0000313" key="3">
    <source>
        <dbReference type="EMBL" id="ESN93494.1"/>
    </source>
</evidence>
<dbReference type="STRING" id="6412.T1FGB1"/>
<dbReference type="PANTHER" id="PTHR16019">
    <property type="entry name" value="SYNAPSE-ASSOCIATED PROTEIN"/>
    <property type="match status" value="1"/>
</dbReference>
<dbReference type="OrthoDB" id="47923at2759"/>
<reference evidence="5" key="1">
    <citation type="submission" date="2012-12" db="EMBL/GenBank/DDBJ databases">
        <authorList>
            <person name="Hellsten U."/>
            <person name="Grimwood J."/>
            <person name="Chapman J.A."/>
            <person name="Shapiro H."/>
            <person name="Aerts A."/>
            <person name="Otillar R.P."/>
            <person name="Terry A.Y."/>
            <person name="Boore J.L."/>
            <person name="Simakov O."/>
            <person name="Marletaz F."/>
            <person name="Cho S.-J."/>
            <person name="Edsinger-Gonzales E."/>
            <person name="Havlak P."/>
            <person name="Kuo D.-H."/>
            <person name="Larsson T."/>
            <person name="Lv J."/>
            <person name="Arendt D."/>
            <person name="Savage R."/>
            <person name="Osoegawa K."/>
            <person name="de Jong P."/>
            <person name="Lindberg D.R."/>
            <person name="Seaver E.C."/>
            <person name="Weisblat D.A."/>
            <person name="Putnam N.H."/>
            <person name="Grigoriev I.V."/>
            <person name="Rokhsar D.S."/>
        </authorList>
    </citation>
    <scope>NUCLEOTIDE SEQUENCE</scope>
</reference>
<dbReference type="HOGENOM" id="CLU_046184_1_0_1"/>
<dbReference type="InterPro" id="IPR035925">
    <property type="entry name" value="BSD_dom_sf"/>
</dbReference>
<dbReference type="PANTHER" id="PTHR16019:SF6">
    <property type="entry name" value="SYNAPSE-ASSOCIATED PROTEIN 1"/>
    <property type="match status" value="1"/>
</dbReference>
<dbReference type="GO" id="GO:0005794">
    <property type="term" value="C:Golgi apparatus"/>
    <property type="evidence" value="ECO:0000318"/>
    <property type="project" value="GO_Central"/>
</dbReference>
<feature type="compositionally biased region" description="Low complexity" evidence="1">
    <location>
        <begin position="329"/>
        <end position="342"/>
    </location>
</feature>
<dbReference type="PROSITE" id="PS50858">
    <property type="entry name" value="BSD"/>
    <property type="match status" value="1"/>
</dbReference>
<dbReference type="Gene3D" id="1.10.3970.10">
    <property type="entry name" value="BSD domain"/>
    <property type="match status" value="1"/>
</dbReference>
<dbReference type="OMA" id="EEAFWKN"/>
<feature type="region of interest" description="Disordered" evidence="1">
    <location>
        <begin position="323"/>
        <end position="342"/>
    </location>
</feature>
<evidence type="ECO:0000313" key="4">
    <source>
        <dbReference type="EnsemblMetazoa" id="HelroP180810"/>
    </source>
</evidence>
<dbReference type="RefSeq" id="XP_009028359.1">
    <property type="nucleotide sequence ID" value="XM_009030111.1"/>
</dbReference>
<dbReference type="GO" id="GO:0048172">
    <property type="term" value="P:regulation of short-term neuronal synaptic plasticity"/>
    <property type="evidence" value="ECO:0000318"/>
    <property type="project" value="GO_Central"/>
</dbReference>
<dbReference type="GO" id="GO:0038203">
    <property type="term" value="P:TORC2 signaling"/>
    <property type="evidence" value="ECO:0000318"/>
    <property type="project" value="GO_Central"/>
</dbReference>
<dbReference type="GeneID" id="20207860"/>
<dbReference type="eggNOG" id="KOG4310">
    <property type="taxonomic scope" value="Eukaryota"/>
</dbReference>
<dbReference type="SMART" id="SM00751">
    <property type="entry name" value="BSD"/>
    <property type="match status" value="1"/>
</dbReference>
<dbReference type="CTD" id="20207860"/>
<dbReference type="GO" id="GO:0005737">
    <property type="term" value="C:cytoplasm"/>
    <property type="evidence" value="ECO:0000318"/>
    <property type="project" value="GO_Central"/>
</dbReference>
<dbReference type="KEGG" id="hro:HELRODRAFT_180810"/>
<dbReference type="InterPro" id="IPR005607">
    <property type="entry name" value="BSD_dom"/>
</dbReference>
<keyword evidence="5" id="KW-1185">Reference proteome</keyword>
<dbReference type="EnsemblMetazoa" id="HelroT180810">
    <property type="protein sequence ID" value="HelroP180810"/>
    <property type="gene ID" value="HelroG180810"/>
</dbReference>
<dbReference type="InParanoid" id="T1FGB1"/>
<dbReference type="GO" id="GO:0045202">
    <property type="term" value="C:synapse"/>
    <property type="evidence" value="ECO:0000318"/>
    <property type="project" value="GO_Central"/>
</dbReference>
<dbReference type="EMBL" id="KB097605">
    <property type="protein sequence ID" value="ESN93494.1"/>
    <property type="molecule type" value="Genomic_DNA"/>
</dbReference>
<feature type="region of interest" description="Disordered" evidence="1">
    <location>
        <begin position="1"/>
        <end position="42"/>
    </location>
</feature>
<reference evidence="3 5" key="2">
    <citation type="journal article" date="2013" name="Nature">
        <title>Insights into bilaterian evolution from three spiralian genomes.</title>
        <authorList>
            <person name="Simakov O."/>
            <person name="Marletaz F."/>
            <person name="Cho S.J."/>
            <person name="Edsinger-Gonzales E."/>
            <person name="Havlak P."/>
            <person name="Hellsten U."/>
            <person name="Kuo D.H."/>
            <person name="Larsson T."/>
            <person name="Lv J."/>
            <person name="Arendt D."/>
            <person name="Savage R."/>
            <person name="Osoegawa K."/>
            <person name="de Jong P."/>
            <person name="Grimwood J."/>
            <person name="Chapman J.A."/>
            <person name="Shapiro H."/>
            <person name="Aerts A."/>
            <person name="Otillar R.P."/>
            <person name="Terry A.Y."/>
            <person name="Boore J.L."/>
            <person name="Grigoriev I.V."/>
            <person name="Lindberg D.R."/>
            <person name="Seaver E.C."/>
            <person name="Weisblat D.A."/>
            <person name="Putnam N.H."/>
            <person name="Rokhsar D.S."/>
        </authorList>
    </citation>
    <scope>NUCLEOTIDE SEQUENCE</scope>
</reference>
<protein>
    <recommendedName>
        <fullName evidence="2">BSD domain-containing protein</fullName>
    </recommendedName>
</protein>